<keyword evidence="2" id="KW-1185">Reference proteome</keyword>
<dbReference type="EMBL" id="ML119700">
    <property type="protein sequence ID" value="RPA79304.1"/>
    <property type="molecule type" value="Genomic_DNA"/>
</dbReference>
<sequence>MPRASRILQKLKSFFRSFSFKSPAKSASSPLSVSFPESFISYGPRIYILAKEISVMLADIYHSYEYPDRKGCVADRLEGREKRKQAVSESEDAFNDWRKNEYIQSALEVLEDYGFSVEMLYLDLVELAKEVKRAKTDLVARENVKKLVGRVCVKHSASNLSACLAIVSIYKKVSPDDLYAEVENKTELRRAKAEEEMERNARQTILDAIRGGKVRAEIAELALATFNEIDMAGDTK</sequence>
<organism evidence="1 2">
    <name type="scientific">Ascobolus immersus RN42</name>
    <dbReference type="NCBI Taxonomy" id="1160509"/>
    <lineage>
        <taxon>Eukaryota</taxon>
        <taxon>Fungi</taxon>
        <taxon>Dikarya</taxon>
        <taxon>Ascomycota</taxon>
        <taxon>Pezizomycotina</taxon>
        <taxon>Pezizomycetes</taxon>
        <taxon>Pezizales</taxon>
        <taxon>Ascobolaceae</taxon>
        <taxon>Ascobolus</taxon>
    </lineage>
</organism>
<gene>
    <name evidence="1" type="ORF">BJ508DRAFT_308409</name>
</gene>
<proteinExistence type="predicted"/>
<dbReference type="Proteomes" id="UP000275078">
    <property type="component" value="Unassembled WGS sequence"/>
</dbReference>
<name>A0A3N4IC71_ASCIM</name>
<reference evidence="1 2" key="1">
    <citation type="journal article" date="2018" name="Nat. Ecol. Evol.">
        <title>Pezizomycetes genomes reveal the molecular basis of ectomycorrhizal truffle lifestyle.</title>
        <authorList>
            <person name="Murat C."/>
            <person name="Payen T."/>
            <person name="Noel B."/>
            <person name="Kuo A."/>
            <person name="Morin E."/>
            <person name="Chen J."/>
            <person name="Kohler A."/>
            <person name="Krizsan K."/>
            <person name="Balestrini R."/>
            <person name="Da Silva C."/>
            <person name="Montanini B."/>
            <person name="Hainaut M."/>
            <person name="Levati E."/>
            <person name="Barry K.W."/>
            <person name="Belfiori B."/>
            <person name="Cichocki N."/>
            <person name="Clum A."/>
            <person name="Dockter R.B."/>
            <person name="Fauchery L."/>
            <person name="Guy J."/>
            <person name="Iotti M."/>
            <person name="Le Tacon F."/>
            <person name="Lindquist E.A."/>
            <person name="Lipzen A."/>
            <person name="Malagnac F."/>
            <person name="Mello A."/>
            <person name="Molinier V."/>
            <person name="Miyauchi S."/>
            <person name="Poulain J."/>
            <person name="Riccioni C."/>
            <person name="Rubini A."/>
            <person name="Sitrit Y."/>
            <person name="Splivallo R."/>
            <person name="Traeger S."/>
            <person name="Wang M."/>
            <person name="Zifcakova L."/>
            <person name="Wipf D."/>
            <person name="Zambonelli A."/>
            <person name="Paolocci F."/>
            <person name="Nowrousian M."/>
            <person name="Ottonello S."/>
            <person name="Baldrian P."/>
            <person name="Spatafora J.W."/>
            <person name="Henrissat B."/>
            <person name="Nagy L.G."/>
            <person name="Aury J.M."/>
            <person name="Wincker P."/>
            <person name="Grigoriev I.V."/>
            <person name="Bonfante P."/>
            <person name="Martin F.M."/>
        </authorList>
    </citation>
    <scope>NUCLEOTIDE SEQUENCE [LARGE SCALE GENOMIC DNA]</scope>
    <source>
        <strain evidence="1 2">RN42</strain>
    </source>
</reference>
<evidence type="ECO:0000313" key="2">
    <source>
        <dbReference type="Proteomes" id="UP000275078"/>
    </source>
</evidence>
<evidence type="ECO:0000313" key="1">
    <source>
        <dbReference type="EMBL" id="RPA79304.1"/>
    </source>
</evidence>
<protein>
    <submittedName>
        <fullName evidence="1">Uncharacterized protein</fullName>
    </submittedName>
</protein>
<accession>A0A3N4IC71</accession>
<dbReference type="AlphaFoldDB" id="A0A3N4IC71"/>